<evidence type="ECO:0000313" key="2">
    <source>
        <dbReference type="Proteomes" id="UP000289738"/>
    </source>
</evidence>
<dbReference type="Gene3D" id="3.60.10.10">
    <property type="entry name" value="Endonuclease/exonuclease/phosphatase"/>
    <property type="match status" value="1"/>
</dbReference>
<keyword evidence="2" id="KW-1185">Reference proteome</keyword>
<organism evidence="1 2">
    <name type="scientific">Arachis hypogaea</name>
    <name type="common">Peanut</name>
    <dbReference type="NCBI Taxonomy" id="3818"/>
    <lineage>
        <taxon>Eukaryota</taxon>
        <taxon>Viridiplantae</taxon>
        <taxon>Streptophyta</taxon>
        <taxon>Embryophyta</taxon>
        <taxon>Tracheophyta</taxon>
        <taxon>Spermatophyta</taxon>
        <taxon>Magnoliopsida</taxon>
        <taxon>eudicotyledons</taxon>
        <taxon>Gunneridae</taxon>
        <taxon>Pentapetalae</taxon>
        <taxon>rosids</taxon>
        <taxon>fabids</taxon>
        <taxon>Fabales</taxon>
        <taxon>Fabaceae</taxon>
        <taxon>Papilionoideae</taxon>
        <taxon>50 kb inversion clade</taxon>
        <taxon>dalbergioids sensu lato</taxon>
        <taxon>Dalbergieae</taxon>
        <taxon>Pterocarpus clade</taxon>
        <taxon>Arachis</taxon>
    </lineage>
</organism>
<comment type="caution">
    <text evidence="1">The sequence shown here is derived from an EMBL/GenBank/DDBJ whole genome shotgun (WGS) entry which is preliminary data.</text>
</comment>
<accession>A0A444Z106</accession>
<evidence type="ECO:0008006" key="3">
    <source>
        <dbReference type="Google" id="ProtNLM"/>
    </source>
</evidence>
<dbReference type="SUPFAM" id="SSF56219">
    <property type="entry name" value="DNase I-like"/>
    <property type="match status" value="1"/>
</dbReference>
<dbReference type="Proteomes" id="UP000289738">
    <property type="component" value="Chromosome B05"/>
</dbReference>
<dbReference type="PANTHER" id="PTHR33710:SF77">
    <property type="entry name" value="DNASE I-LIKE SUPERFAMILY PROTEIN"/>
    <property type="match status" value="1"/>
</dbReference>
<name>A0A444Z106_ARAHY</name>
<gene>
    <name evidence="1" type="ORF">Ahy_B05g075354</name>
</gene>
<dbReference type="PANTHER" id="PTHR33710">
    <property type="entry name" value="BNAC02G09200D PROTEIN"/>
    <property type="match status" value="1"/>
</dbReference>
<dbReference type="InterPro" id="IPR036691">
    <property type="entry name" value="Endo/exonu/phosph_ase_sf"/>
</dbReference>
<dbReference type="STRING" id="3818.A0A444Z106"/>
<sequence>MRSNLNSVRQNQKHNLAEEEEIVVFDDGDLQSELDKCTKSLMGRLMADCPFSSETMEAAMFAIWGQPAGFKVQNHGGLPNYCKTRELGRKVERALGEVLDKEGGREKSESSIQKFQNFINEVGLIDLGYEGPKFTWTNRKYGINHIKEMLNTAFASEAWKNSYPRALVSHLSNVGSDHRPILLTLETHTTKPKRQFRF</sequence>
<reference evidence="1 2" key="1">
    <citation type="submission" date="2019-01" db="EMBL/GenBank/DDBJ databases">
        <title>Sequencing of cultivated peanut Arachis hypogaea provides insights into genome evolution and oil improvement.</title>
        <authorList>
            <person name="Chen X."/>
        </authorList>
    </citation>
    <scope>NUCLEOTIDE SEQUENCE [LARGE SCALE GENOMIC DNA]</scope>
    <source>
        <strain evidence="2">cv. Fuhuasheng</strain>
        <tissue evidence="1">Leaves</tissue>
    </source>
</reference>
<protein>
    <recommendedName>
        <fullName evidence="3">Endonuclease/exonuclease/phosphatase domain-containing protein</fullName>
    </recommendedName>
</protein>
<evidence type="ECO:0000313" key="1">
    <source>
        <dbReference type="EMBL" id="RYR07867.1"/>
    </source>
</evidence>
<dbReference type="AlphaFoldDB" id="A0A444Z106"/>
<dbReference type="EMBL" id="SDMP01000015">
    <property type="protein sequence ID" value="RYR07867.1"/>
    <property type="molecule type" value="Genomic_DNA"/>
</dbReference>
<proteinExistence type="predicted"/>